<reference evidence="1" key="1">
    <citation type="submission" date="2021-02" db="EMBL/GenBank/DDBJ databases">
        <authorList>
            <person name="Nowell W R."/>
        </authorList>
    </citation>
    <scope>NUCLEOTIDE SEQUENCE</scope>
</reference>
<comment type="caution">
    <text evidence="1">The sequence shown here is derived from an EMBL/GenBank/DDBJ whole genome shotgun (WGS) entry which is preliminary data.</text>
</comment>
<dbReference type="Proteomes" id="UP000663873">
    <property type="component" value="Unassembled WGS sequence"/>
</dbReference>
<evidence type="ECO:0000313" key="4">
    <source>
        <dbReference type="Proteomes" id="UP000663873"/>
    </source>
</evidence>
<dbReference type="InterPro" id="IPR011042">
    <property type="entry name" value="6-blade_b-propeller_TolB-like"/>
</dbReference>
<evidence type="ECO:0000313" key="2">
    <source>
        <dbReference type="EMBL" id="CAF4349475.1"/>
    </source>
</evidence>
<dbReference type="InterPro" id="IPR050952">
    <property type="entry name" value="TRIM-NHL_E3_ligases"/>
</dbReference>
<dbReference type="AlphaFoldDB" id="A0A817THH9"/>
<organism evidence="1 3">
    <name type="scientific">Rotaria socialis</name>
    <dbReference type="NCBI Taxonomy" id="392032"/>
    <lineage>
        <taxon>Eukaryota</taxon>
        <taxon>Metazoa</taxon>
        <taxon>Spiralia</taxon>
        <taxon>Gnathifera</taxon>
        <taxon>Rotifera</taxon>
        <taxon>Eurotatoria</taxon>
        <taxon>Bdelloidea</taxon>
        <taxon>Philodinida</taxon>
        <taxon>Philodinidae</taxon>
        <taxon>Rotaria</taxon>
    </lineage>
</organism>
<dbReference type="EMBL" id="CAJOBP010002340">
    <property type="protein sequence ID" value="CAF4349475.1"/>
    <property type="molecule type" value="Genomic_DNA"/>
</dbReference>
<dbReference type="CDD" id="cd05819">
    <property type="entry name" value="NHL"/>
    <property type="match status" value="1"/>
</dbReference>
<evidence type="ECO:0000313" key="1">
    <source>
        <dbReference type="EMBL" id="CAF3313011.1"/>
    </source>
</evidence>
<dbReference type="OrthoDB" id="10059094at2759"/>
<name>A0A817THH9_9BILA</name>
<sequence length="215" mass="22704">MYCVGQLSISPSAQWSVNATTVVGSPIGTPGSASSLLISNGGIYIADNGTIYISDSVNNRIVIVSPNWATASAIIGSGPGNSLTQLNYPTDLFVTSFDIYLLDSYNYRVVEYNNNETNSSIVAGPTGVSGGTTDFNKFGISYQIFVVVSGNLYVSDQGNHRVLRFPSSSSNGTNASIVAGTSTTGDGSNVLFCPYGIFVDNALTLYIADMYNHRI</sequence>
<gene>
    <name evidence="1" type="ORF">TIS948_LOCUS19455</name>
    <name evidence="2" type="ORF">UJA718_LOCUS15696</name>
</gene>
<evidence type="ECO:0000313" key="3">
    <source>
        <dbReference type="Proteomes" id="UP000663825"/>
    </source>
</evidence>
<dbReference type="Gene3D" id="2.120.10.30">
    <property type="entry name" value="TolB, C-terminal domain"/>
    <property type="match status" value="1"/>
</dbReference>
<dbReference type="EMBL" id="CAJNXB010003419">
    <property type="protein sequence ID" value="CAF3313011.1"/>
    <property type="molecule type" value="Genomic_DNA"/>
</dbReference>
<dbReference type="PANTHER" id="PTHR24104">
    <property type="entry name" value="E3 UBIQUITIN-PROTEIN LIGASE NHLRC1-RELATED"/>
    <property type="match status" value="1"/>
</dbReference>
<dbReference type="Gene3D" id="2.40.10.500">
    <property type="match status" value="1"/>
</dbReference>
<proteinExistence type="predicted"/>
<protein>
    <recommendedName>
        <fullName evidence="5">NHL repeat-containing protein</fullName>
    </recommendedName>
</protein>
<accession>A0A817THH9</accession>
<dbReference type="Proteomes" id="UP000663825">
    <property type="component" value="Unassembled WGS sequence"/>
</dbReference>
<dbReference type="GO" id="GO:0008270">
    <property type="term" value="F:zinc ion binding"/>
    <property type="evidence" value="ECO:0007669"/>
    <property type="project" value="UniProtKB-KW"/>
</dbReference>
<dbReference type="PANTHER" id="PTHR24104:SF25">
    <property type="entry name" value="PROTEIN LIN-41"/>
    <property type="match status" value="1"/>
</dbReference>
<evidence type="ECO:0008006" key="5">
    <source>
        <dbReference type="Google" id="ProtNLM"/>
    </source>
</evidence>
<keyword evidence="4" id="KW-1185">Reference proteome</keyword>
<dbReference type="SUPFAM" id="SSF101898">
    <property type="entry name" value="NHL repeat"/>
    <property type="match status" value="1"/>
</dbReference>